<feature type="compositionally biased region" description="Basic and acidic residues" evidence="1">
    <location>
        <begin position="118"/>
        <end position="128"/>
    </location>
</feature>
<feature type="compositionally biased region" description="Pro residues" evidence="1">
    <location>
        <begin position="231"/>
        <end position="260"/>
    </location>
</feature>
<accession>A0AAN7C6V0</accession>
<dbReference type="AlphaFoldDB" id="A0AAN7C6V0"/>
<protein>
    <submittedName>
        <fullName evidence="2">Uncharacterized protein</fullName>
    </submittedName>
</protein>
<name>A0AAN7C6V0_9PEZI</name>
<evidence type="ECO:0000313" key="3">
    <source>
        <dbReference type="Proteomes" id="UP001303760"/>
    </source>
</evidence>
<comment type="caution">
    <text evidence="2">The sequence shown here is derived from an EMBL/GenBank/DDBJ whole genome shotgun (WGS) entry which is preliminary data.</text>
</comment>
<reference evidence="2" key="2">
    <citation type="submission" date="2023-05" db="EMBL/GenBank/DDBJ databases">
        <authorList>
            <consortium name="Lawrence Berkeley National Laboratory"/>
            <person name="Steindorff A."/>
            <person name="Hensen N."/>
            <person name="Bonometti L."/>
            <person name="Westerberg I."/>
            <person name="Brannstrom I.O."/>
            <person name="Guillou S."/>
            <person name="Cros-Aarteil S."/>
            <person name="Calhoun S."/>
            <person name="Haridas S."/>
            <person name="Kuo A."/>
            <person name="Mondo S."/>
            <person name="Pangilinan J."/>
            <person name="Riley R."/>
            <person name="Labutti K."/>
            <person name="Andreopoulos B."/>
            <person name="Lipzen A."/>
            <person name="Chen C."/>
            <person name="Yanf M."/>
            <person name="Daum C."/>
            <person name="Ng V."/>
            <person name="Clum A."/>
            <person name="Ohm R."/>
            <person name="Martin F."/>
            <person name="Silar P."/>
            <person name="Natvig D."/>
            <person name="Lalanne C."/>
            <person name="Gautier V."/>
            <person name="Ament-Velasquez S.L."/>
            <person name="Kruys A."/>
            <person name="Hutchinson M.I."/>
            <person name="Powell A.J."/>
            <person name="Barry K."/>
            <person name="Miller A.N."/>
            <person name="Grigoriev I.V."/>
            <person name="Debuchy R."/>
            <person name="Gladieux P."/>
            <person name="Thoren M.H."/>
            <person name="Johannesson H."/>
        </authorList>
    </citation>
    <scope>NUCLEOTIDE SEQUENCE</scope>
    <source>
        <strain evidence="2">CBS 532.94</strain>
    </source>
</reference>
<organism evidence="2 3">
    <name type="scientific">Achaetomium macrosporum</name>
    <dbReference type="NCBI Taxonomy" id="79813"/>
    <lineage>
        <taxon>Eukaryota</taxon>
        <taxon>Fungi</taxon>
        <taxon>Dikarya</taxon>
        <taxon>Ascomycota</taxon>
        <taxon>Pezizomycotina</taxon>
        <taxon>Sordariomycetes</taxon>
        <taxon>Sordariomycetidae</taxon>
        <taxon>Sordariales</taxon>
        <taxon>Chaetomiaceae</taxon>
        <taxon>Achaetomium</taxon>
    </lineage>
</organism>
<feature type="region of interest" description="Disordered" evidence="1">
    <location>
        <begin position="1"/>
        <end position="51"/>
    </location>
</feature>
<dbReference type="EMBL" id="MU860188">
    <property type="protein sequence ID" value="KAK4236511.1"/>
    <property type="molecule type" value="Genomic_DNA"/>
</dbReference>
<evidence type="ECO:0000256" key="1">
    <source>
        <dbReference type="SAM" id="MobiDB-lite"/>
    </source>
</evidence>
<feature type="region of interest" description="Disordered" evidence="1">
    <location>
        <begin position="88"/>
        <end position="133"/>
    </location>
</feature>
<feature type="region of interest" description="Disordered" evidence="1">
    <location>
        <begin position="169"/>
        <end position="266"/>
    </location>
</feature>
<evidence type="ECO:0000313" key="2">
    <source>
        <dbReference type="EMBL" id="KAK4236511.1"/>
    </source>
</evidence>
<proteinExistence type="predicted"/>
<sequence length="440" mass="51083">MALDTVREVSGDTESAGQIRREESNKGGRVHRDRDGTRPSSFVIAHNSQEGNIKYPTLQAWRQQQQQHPGAFAEGIQNDQTYQAWLQYHQQQQQQQPQPGGFGQSSQNHQPAQAWQKPTREQRSSERWKQRKSQIESIGAAAWEAGQERMEEELRATLYRLHHEAVQMRKARDQMGQEYQQRHEQQLREQQLREQQLREQQQRERLEQVPQQPHQPQHRHLKPLRSALRPQQPPTPPDSSPEPAPQPQPTFIPPQTPANRPPSQMTHPEKLSVLLGQSEALYKALFETRDLVTDHEQRLARSECRTARLDELTSFFRPIERIVERAKKCIKEYHRAAQRTEQGAGHFRVVLNVERDFCAAWEGVVQLYEQVDQWEGLFSDWLLAAVGEQRVDDYDVDENGKAVWEGYVAAVVAFGKAVRVFEEGFLMGHAEQDAGWSTRW</sequence>
<feature type="compositionally biased region" description="Basic and acidic residues" evidence="1">
    <location>
        <begin position="169"/>
        <end position="207"/>
    </location>
</feature>
<dbReference type="Proteomes" id="UP001303760">
    <property type="component" value="Unassembled WGS sequence"/>
</dbReference>
<reference evidence="2" key="1">
    <citation type="journal article" date="2023" name="Mol. Phylogenet. Evol.">
        <title>Genome-scale phylogeny and comparative genomics of the fungal order Sordariales.</title>
        <authorList>
            <person name="Hensen N."/>
            <person name="Bonometti L."/>
            <person name="Westerberg I."/>
            <person name="Brannstrom I.O."/>
            <person name="Guillou S."/>
            <person name="Cros-Aarteil S."/>
            <person name="Calhoun S."/>
            <person name="Haridas S."/>
            <person name="Kuo A."/>
            <person name="Mondo S."/>
            <person name="Pangilinan J."/>
            <person name="Riley R."/>
            <person name="LaButti K."/>
            <person name="Andreopoulos B."/>
            <person name="Lipzen A."/>
            <person name="Chen C."/>
            <person name="Yan M."/>
            <person name="Daum C."/>
            <person name="Ng V."/>
            <person name="Clum A."/>
            <person name="Steindorff A."/>
            <person name="Ohm R.A."/>
            <person name="Martin F."/>
            <person name="Silar P."/>
            <person name="Natvig D.O."/>
            <person name="Lalanne C."/>
            <person name="Gautier V."/>
            <person name="Ament-Velasquez S.L."/>
            <person name="Kruys A."/>
            <person name="Hutchinson M.I."/>
            <person name="Powell A.J."/>
            <person name="Barry K."/>
            <person name="Miller A.N."/>
            <person name="Grigoriev I.V."/>
            <person name="Debuchy R."/>
            <person name="Gladieux P."/>
            <person name="Hiltunen Thoren M."/>
            <person name="Johannesson H."/>
        </authorList>
    </citation>
    <scope>NUCLEOTIDE SEQUENCE</scope>
    <source>
        <strain evidence="2">CBS 532.94</strain>
    </source>
</reference>
<feature type="compositionally biased region" description="Basic and acidic residues" evidence="1">
    <location>
        <begin position="19"/>
        <end position="37"/>
    </location>
</feature>
<feature type="compositionally biased region" description="Low complexity" evidence="1">
    <location>
        <begin position="90"/>
        <end position="107"/>
    </location>
</feature>
<keyword evidence="3" id="KW-1185">Reference proteome</keyword>
<feature type="compositionally biased region" description="Basic and acidic residues" evidence="1">
    <location>
        <begin position="1"/>
        <end position="10"/>
    </location>
</feature>
<gene>
    <name evidence="2" type="ORF">C8A03DRAFT_35589</name>
</gene>